<evidence type="ECO:0000256" key="3">
    <source>
        <dbReference type="ARBA" id="ARBA00023002"/>
    </source>
</evidence>
<comment type="catalytic activity">
    <reaction evidence="5">
        <text>L-proline + a quinone = (S)-1-pyrroline-5-carboxylate + a quinol + H(+)</text>
        <dbReference type="Rhea" id="RHEA:23784"/>
        <dbReference type="ChEBI" id="CHEBI:15378"/>
        <dbReference type="ChEBI" id="CHEBI:17388"/>
        <dbReference type="ChEBI" id="CHEBI:24646"/>
        <dbReference type="ChEBI" id="CHEBI:60039"/>
        <dbReference type="ChEBI" id="CHEBI:132124"/>
        <dbReference type="EC" id="1.5.5.2"/>
    </reaction>
</comment>
<dbReference type="Proteomes" id="UP000650467">
    <property type="component" value="Unassembled WGS sequence"/>
</dbReference>
<evidence type="ECO:0000256" key="1">
    <source>
        <dbReference type="ARBA" id="ARBA00005869"/>
    </source>
</evidence>
<reference evidence="7" key="1">
    <citation type="journal article" date="2020" name="bioRxiv">
        <title>Comparative genomics of Chlamydomonas.</title>
        <authorList>
            <person name="Craig R.J."/>
            <person name="Hasan A.R."/>
            <person name="Ness R.W."/>
            <person name="Keightley P.D."/>
        </authorList>
    </citation>
    <scope>NUCLEOTIDE SEQUENCE</scope>
    <source>
        <strain evidence="7">SAG 7.73</strain>
    </source>
</reference>
<organism evidence="7 8">
    <name type="scientific">Chlamydomonas incerta</name>
    <dbReference type="NCBI Taxonomy" id="51695"/>
    <lineage>
        <taxon>Eukaryota</taxon>
        <taxon>Viridiplantae</taxon>
        <taxon>Chlorophyta</taxon>
        <taxon>core chlorophytes</taxon>
        <taxon>Chlorophyceae</taxon>
        <taxon>CS clade</taxon>
        <taxon>Chlamydomonadales</taxon>
        <taxon>Chlamydomonadaceae</taxon>
        <taxon>Chlamydomonas</taxon>
    </lineage>
</organism>
<dbReference type="PANTHER" id="PTHR13914">
    <property type="entry name" value="PROLINE OXIDASE"/>
    <property type="match status" value="1"/>
</dbReference>
<dbReference type="GO" id="GO:0071949">
    <property type="term" value="F:FAD binding"/>
    <property type="evidence" value="ECO:0007669"/>
    <property type="project" value="TreeGrafter"/>
</dbReference>
<comment type="cofactor">
    <cofactor evidence="5">
        <name>FAD</name>
        <dbReference type="ChEBI" id="CHEBI:57692"/>
    </cofactor>
</comment>
<dbReference type="InterPro" id="IPR015659">
    <property type="entry name" value="Proline_oxidase"/>
</dbReference>
<evidence type="ECO:0000259" key="6">
    <source>
        <dbReference type="PROSITE" id="PS50222"/>
    </source>
</evidence>
<dbReference type="Pfam" id="PF01619">
    <property type="entry name" value="Pro_dh"/>
    <property type="match status" value="1"/>
</dbReference>
<dbReference type="GO" id="GO:0005509">
    <property type="term" value="F:calcium ion binding"/>
    <property type="evidence" value="ECO:0007669"/>
    <property type="project" value="InterPro"/>
</dbReference>
<dbReference type="InterPro" id="IPR002872">
    <property type="entry name" value="Proline_DH_dom"/>
</dbReference>
<evidence type="ECO:0000256" key="5">
    <source>
        <dbReference type="RuleBase" id="RU364054"/>
    </source>
</evidence>
<dbReference type="PROSITE" id="PS50222">
    <property type="entry name" value="EF_HAND_2"/>
    <property type="match status" value="1"/>
</dbReference>
<dbReference type="Pfam" id="PF13499">
    <property type="entry name" value="EF-hand_7"/>
    <property type="match status" value="1"/>
</dbReference>
<keyword evidence="3 5" id="KW-0560">Oxidoreductase</keyword>
<protein>
    <recommendedName>
        <fullName evidence="2 5">Proline dehydrogenase</fullName>
        <ecNumber evidence="2 5">1.5.5.2</ecNumber>
    </recommendedName>
</protein>
<dbReference type="EMBL" id="JAEHOC010000002">
    <property type="protein sequence ID" value="KAG2444856.1"/>
    <property type="molecule type" value="Genomic_DNA"/>
</dbReference>
<dbReference type="OrthoDB" id="5464at2759"/>
<keyword evidence="5" id="KW-0285">Flavoprotein</keyword>
<evidence type="ECO:0000313" key="8">
    <source>
        <dbReference type="Proteomes" id="UP000650467"/>
    </source>
</evidence>
<dbReference type="InterPro" id="IPR029041">
    <property type="entry name" value="FAD-linked_oxidoreductase-like"/>
</dbReference>
<dbReference type="GO" id="GO:0004657">
    <property type="term" value="F:proline dehydrogenase activity"/>
    <property type="evidence" value="ECO:0007669"/>
    <property type="project" value="UniProtKB-EC"/>
</dbReference>
<comment type="caution">
    <text evidence="7">The sequence shown here is derived from an EMBL/GenBank/DDBJ whole genome shotgun (WGS) entry which is preliminary data.</text>
</comment>
<keyword evidence="4 5" id="KW-0642">Proline metabolism</keyword>
<evidence type="ECO:0000313" key="7">
    <source>
        <dbReference type="EMBL" id="KAG2444856.1"/>
    </source>
</evidence>
<dbReference type="PANTHER" id="PTHR13914:SF0">
    <property type="entry name" value="PROLINE DEHYDROGENASE 1, MITOCHONDRIAL"/>
    <property type="match status" value="1"/>
</dbReference>
<accession>A0A835WCL5</accession>
<evidence type="ECO:0000256" key="2">
    <source>
        <dbReference type="ARBA" id="ARBA00012695"/>
    </source>
</evidence>
<dbReference type="SUPFAM" id="SSF51730">
    <property type="entry name" value="FAD-linked oxidoreductase"/>
    <property type="match status" value="1"/>
</dbReference>
<name>A0A835WCL5_CHLIN</name>
<dbReference type="InterPro" id="IPR002048">
    <property type="entry name" value="EF_hand_dom"/>
</dbReference>
<dbReference type="EC" id="1.5.5.2" evidence="2 5"/>
<dbReference type="CDD" id="cd00051">
    <property type="entry name" value="EFh"/>
    <property type="match status" value="1"/>
</dbReference>
<comment type="function">
    <text evidence="5">Converts proline to delta-1-pyrroline-5-carboxylate.</text>
</comment>
<sequence>MAAPMRALGSGVPRVARSGATVRGPVPLNSLWRSYGWGAEKTKEAHLSFDDHQAIFEGRTTSDLLKSLLVLRLCSTPSFVASAEGLLANARRVLGDSTALSFVQTTFYQHFVAGKDSGDVWGRMNALRANGVGAILDYAEEEDLLTACKQPAPKAAGAGAAPGGAARVSARDPLGGESLIESRVAARTYTFQDDATCERNTLAFLAAIDTAATLPGQGFAAIKLTALGDPALLEHLAAALDAVKTLFRRYDSNGDGFVTRQGFLEAFERIEKAQGRSSTEAERDEMWTWLDPAGDGRIDYVTWASRLNLRALPDMAGKLKQELESQAQWGAGGRQWELSAAELQALEALFGRLERLVAQAVKKGVKLMIDAEQSHLRPAIDHIGRELMRAHNKPAAAGGDGAVIFISYQAYLRDVQLRLQRDLERAERQGYVLGAKLVRGAYLHLERRRAAQSGTASPVWEHMGETTAAFDGCLDVLLRAVQAGRAELMVGTHNRSSVEGVLERMDRLGLEPEESHVYFGQLLGMADNISFTLGQHGYKVFKYCPYGQVDKVIPYLMRRVNEAQYTRKGGKEDAALLLEELMRRLRDPQHSPLARIFSTASST</sequence>
<dbReference type="GO" id="GO:0005739">
    <property type="term" value="C:mitochondrion"/>
    <property type="evidence" value="ECO:0007669"/>
    <property type="project" value="TreeGrafter"/>
</dbReference>
<dbReference type="AlphaFoldDB" id="A0A835WCL5"/>
<dbReference type="SUPFAM" id="SSF47473">
    <property type="entry name" value="EF-hand"/>
    <property type="match status" value="1"/>
</dbReference>
<keyword evidence="8" id="KW-1185">Reference proteome</keyword>
<dbReference type="GO" id="GO:0010133">
    <property type="term" value="P:L-proline catabolic process to L-glutamate"/>
    <property type="evidence" value="ECO:0007669"/>
    <property type="project" value="TreeGrafter"/>
</dbReference>
<gene>
    <name evidence="7" type="ORF">HXX76_001597</name>
</gene>
<feature type="domain" description="EF-hand" evidence="6">
    <location>
        <begin position="238"/>
        <end position="273"/>
    </location>
</feature>
<proteinExistence type="inferred from homology"/>
<dbReference type="Gene3D" id="3.20.20.220">
    <property type="match status" value="2"/>
</dbReference>
<dbReference type="InterPro" id="IPR011992">
    <property type="entry name" value="EF-hand-dom_pair"/>
</dbReference>
<evidence type="ECO:0000256" key="4">
    <source>
        <dbReference type="ARBA" id="ARBA00023062"/>
    </source>
</evidence>
<keyword evidence="5" id="KW-0274">FAD</keyword>
<comment type="similarity">
    <text evidence="1 5">Belongs to the proline oxidase family.</text>
</comment>